<organism evidence="1 2">
    <name type="scientific">Pricia antarctica</name>
    <dbReference type="NCBI Taxonomy" id="641691"/>
    <lineage>
        <taxon>Bacteria</taxon>
        <taxon>Pseudomonadati</taxon>
        <taxon>Bacteroidota</taxon>
        <taxon>Flavobacteriia</taxon>
        <taxon>Flavobacteriales</taxon>
        <taxon>Flavobacteriaceae</taxon>
        <taxon>Pricia</taxon>
    </lineage>
</organism>
<keyword evidence="2" id="KW-1185">Reference proteome</keyword>
<name>A0A1G6Y6F3_9FLAO</name>
<protein>
    <recommendedName>
        <fullName evidence="3">Lipocalin-like domain-containing protein</fullName>
    </recommendedName>
</protein>
<reference evidence="1 2" key="1">
    <citation type="submission" date="2016-10" db="EMBL/GenBank/DDBJ databases">
        <authorList>
            <person name="de Groot N.N."/>
        </authorList>
    </citation>
    <scope>NUCLEOTIDE SEQUENCE [LARGE SCALE GENOMIC DNA]</scope>
    <source>
        <strain evidence="1 2">DSM 23421</strain>
    </source>
</reference>
<sequence length="129" mass="14518">MKSLVVLYMIFGVLVSCSNDDGETNVTLDGKWVLIDAICFACGVGPDFDYSEHTLTFDSKENRVTAENTDDLTFFRSSGSHDFSLSKNQITFDDKSSYIFEIKESTLKLIFIDNPDLIDDETVLTYAKN</sequence>
<proteinExistence type="predicted"/>
<dbReference type="Proteomes" id="UP000199109">
    <property type="component" value="Unassembled WGS sequence"/>
</dbReference>
<evidence type="ECO:0000313" key="2">
    <source>
        <dbReference type="Proteomes" id="UP000199109"/>
    </source>
</evidence>
<dbReference type="STRING" id="641691.SAMN05421636_102112"/>
<gene>
    <name evidence="1" type="ORF">SAMN05421636_102112</name>
</gene>
<dbReference type="PROSITE" id="PS51257">
    <property type="entry name" value="PROKAR_LIPOPROTEIN"/>
    <property type="match status" value="1"/>
</dbReference>
<dbReference type="EMBL" id="FNAO01000002">
    <property type="protein sequence ID" value="SDD85287.1"/>
    <property type="molecule type" value="Genomic_DNA"/>
</dbReference>
<dbReference type="AlphaFoldDB" id="A0A1G6Y6F3"/>
<dbReference type="OrthoDB" id="1448913at2"/>
<evidence type="ECO:0000313" key="1">
    <source>
        <dbReference type="EMBL" id="SDD85287.1"/>
    </source>
</evidence>
<dbReference type="RefSeq" id="WP_091865836.1">
    <property type="nucleotide sequence ID" value="NZ_FNAO01000002.1"/>
</dbReference>
<accession>A0A1G6Y6F3</accession>
<evidence type="ECO:0008006" key="3">
    <source>
        <dbReference type="Google" id="ProtNLM"/>
    </source>
</evidence>